<proteinExistence type="predicted"/>
<dbReference type="EMBL" id="CAJVPI010000481">
    <property type="protein sequence ID" value="CAG8540456.1"/>
    <property type="molecule type" value="Genomic_DNA"/>
</dbReference>
<protein>
    <submittedName>
        <fullName evidence="1">4032_t:CDS:1</fullName>
    </submittedName>
</protein>
<organism evidence="1 2">
    <name type="scientific">Paraglomus brasilianum</name>
    <dbReference type="NCBI Taxonomy" id="144538"/>
    <lineage>
        <taxon>Eukaryota</taxon>
        <taxon>Fungi</taxon>
        <taxon>Fungi incertae sedis</taxon>
        <taxon>Mucoromycota</taxon>
        <taxon>Glomeromycotina</taxon>
        <taxon>Glomeromycetes</taxon>
        <taxon>Paraglomerales</taxon>
        <taxon>Paraglomeraceae</taxon>
        <taxon>Paraglomus</taxon>
    </lineage>
</organism>
<dbReference type="AlphaFoldDB" id="A0A9N9FJ77"/>
<dbReference type="Proteomes" id="UP000789739">
    <property type="component" value="Unassembled WGS sequence"/>
</dbReference>
<reference evidence="1" key="1">
    <citation type="submission" date="2021-06" db="EMBL/GenBank/DDBJ databases">
        <authorList>
            <person name="Kallberg Y."/>
            <person name="Tangrot J."/>
            <person name="Rosling A."/>
        </authorList>
    </citation>
    <scope>NUCLEOTIDE SEQUENCE</scope>
    <source>
        <strain evidence="1">BR232B</strain>
    </source>
</reference>
<keyword evidence="2" id="KW-1185">Reference proteome</keyword>
<accession>A0A9N9FJ77</accession>
<comment type="caution">
    <text evidence="1">The sequence shown here is derived from an EMBL/GenBank/DDBJ whole genome shotgun (WGS) entry which is preliminary data.</text>
</comment>
<evidence type="ECO:0000313" key="1">
    <source>
        <dbReference type="EMBL" id="CAG8540456.1"/>
    </source>
</evidence>
<gene>
    <name evidence="1" type="ORF">PBRASI_LOCUS4560</name>
</gene>
<sequence length="235" mass="25809">MSTKETNSKTLVGFSFASGRSLPAFSDKDLQAARALLDQDDPVIDDAISPSELRVNGRRTEPIFSDFASTEINHEQLGSRPGNASKTVIKCGFSCASGRSLPAPSAEALEKAHNLVNNQSFAIAKDTIDGKDMGDRIRVKKRSLIDANIQEINTKIPSMKRITTKTVNTEDYPQRTHPKNVGGNSYVCQSRKSLNRLHPYSLQSASKLLPKTLALPPEAKRKLSLFNLNCKLVVR</sequence>
<name>A0A9N9FJ77_9GLOM</name>
<evidence type="ECO:0000313" key="2">
    <source>
        <dbReference type="Proteomes" id="UP000789739"/>
    </source>
</evidence>